<keyword evidence="1" id="KW-0472">Membrane</keyword>
<dbReference type="EMBL" id="OC864804">
    <property type="protein sequence ID" value="CAD7631946.1"/>
    <property type="molecule type" value="Genomic_DNA"/>
</dbReference>
<keyword evidence="3" id="KW-1185">Reference proteome</keyword>
<sequence length="294" mass="34546">MLRQSVYELSAERMRSHSRHHIPCDNTFTAFTPLPTISFTVQCLFVRTDGRRRRQLVSSVAETILWRDVQKRDINFARLRTYWRIIRLKDRGVEHNMRTDRVDRRTDVLVYKAEVNRTTTLGGIIFPLVAIICCIGYKLMPKNTSLPPDPYYKPSFLARHVPELVVIVSLFHINLSRRYILRMYFNHTKSMFTVSTWRWYLPFKTHTFQCKPGSAAEYKLLGINSPLLGVFFGNCKIQNTRHFINENHFTFPAYYNVLYGFSPAEAVADLKIADGKQDTALMDTMLRNREKEMY</sequence>
<keyword evidence="1" id="KW-1133">Transmembrane helix</keyword>
<dbReference type="OrthoDB" id="6511284at2759"/>
<dbReference type="AlphaFoldDB" id="A0A7R9KZK4"/>
<feature type="transmembrane region" description="Helical" evidence="1">
    <location>
        <begin position="121"/>
        <end position="140"/>
    </location>
</feature>
<protein>
    <submittedName>
        <fullName evidence="2">Uncharacterized protein</fullName>
    </submittedName>
</protein>
<evidence type="ECO:0000313" key="3">
    <source>
        <dbReference type="Proteomes" id="UP000759131"/>
    </source>
</evidence>
<feature type="transmembrane region" description="Helical" evidence="1">
    <location>
        <begin position="160"/>
        <end position="181"/>
    </location>
</feature>
<organism evidence="2">
    <name type="scientific">Medioppia subpectinata</name>
    <dbReference type="NCBI Taxonomy" id="1979941"/>
    <lineage>
        <taxon>Eukaryota</taxon>
        <taxon>Metazoa</taxon>
        <taxon>Ecdysozoa</taxon>
        <taxon>Arthropoda</taxon>
        <taxon>Chelicerata</taxon>
        <taxon>Arachnida</taxon>
        <taxon>Acari</taxon>
        <taxon>Acariformes</taxon>
        <taxon>Sarcoptiformes</taxon>
        <taxon>Oribatida</taxon>
        <taxon>Brachypylina</taxon>
        <taxon>Oppioidea</taxon>
        <taxon>Oppiidae</taxon>
        <taxon>Medioppia</taxon>
    </lineage>
</organism>
<dbReference type="Proteomes" id="UP000759131">
    <property type="component" value="Unassembled WGS sequence"/>
</dbReference>
<reference evidence="2" key="1">
    <citation type="submission" date="2020-11" db="EMBL/GenBank/DDBJ databases">
        <authorList>
            <person name="Tran Van P."/>
        </authorList>
    </citation>
    <scope>NUCLEOTIDE SEQUENCE</scope>
</reference>
<evidence type="ECO:0000256" key="1">
    <source>
        <dbReference type="SAM" id="Phobius"/>
    </source>
</evidence>
<name>A0A7R9KZK4_9ACAR</name>
<keyword evidence="1" id="KW-0812">Transmembrane</keyword>
<gene>
    <name evidence="2" type="ORF">OSB1V03_LOCUS12353</name>
</gene>
<accession>A0A7R9KZK4</accession>
<dbReference type="EMBL" id="CAJPIZ010010229">
    <property type="protein sequence ID" value="CAG2112376.1"/>
    <property type="molecule type" value="Genomic_DNA"/>
</dbReference>
<proteinExistence type="predicted"/>
<evidence type="ECO:0000313" key="2">
    <source>
        <dbReference type="EMBL" id="CAD7631946.1"/>
    </source>
</evidence>